<dbReference type="GO" id="GO:0015149">
    <property type="term" value="F:hexose transmembrane transporter activity"/>
    <property type="evidence" value="ECO:0007669"/>
    <property type="project" value="TreeGrafter"/>
</dbReference>
<evidence type="ECO:0000313" key="9">
    <source>
        <dbReference type="WBParaSite" id="PSAMB.scaffold792size41295.g8926.t1"/>
    </source>
</evidence>
<keyword evidence="8" id="KW-1185">Reference proteome</keyword>
<feature type="transmembrane region" description="Helical" evidence="6">
    <location>
        <begin position="334"/>
        <end position="354"/>
    </location>
</feature>
<keyword evidence="3 6" id="KW-0812">Transmembrane</keyword>
<dbReference type="Gene3D" id="1.20.1250.20">
    <property type="entry name" value="MFS general substrate transporter like domains"/>
    <property type="match status" value="1"/>
</dbReference>
<dbReference type="GO" id="GO:0016020">
    <property type="term" value="C:membrane"/>
    <property type="evidence" value="ECO:0007669"/>
    <property type="project" value="UniProtKB-SubCell"/>
</dbReference>
<dbReference type="InterPro" id="IPR020846">
    <property type="entry name" value="MFS_dom"/>
</dbReference>
<feature type="transmembrane region" description="Helical" evidence="6">
    <location>
        <begin position="92"/>
        <end position="113"/>
    </location>
</feature>
<keyword evidence="4 6" id="KW-1133">Transmembrane helix</keyword>
<feature type="transmembrane region" description="Helical" evidence="6">
    <location>
        <begin position="360"/>
        <end position="386"/>
    </location>
</feature>
<feature type="transmembrane region" description="Helical" evidence="6">
    <location>
        <begin position="183"/>
        <end position="203"/>
    </location>
</feature>
<evidence type="ECO:0000256" key="1">
    <source>
        <dbReference type="ARBA" id="ARBA00004141"/>
    </source>
</evidence>
<dbReference type="InterPro" id="IPR036259">
    <property type="entry name" value="MFS_trans_sf"/>
</dbReference>
<protein>
    <submittedName>
        <fullName evidence="9">Major facilitator superfamily (MFS) profile domain-containing protein</fullName>
    </submittedName>
</protein>
<feature type="domain" description="Major facilitator superfamily (MFS) profile" evidence="7">
    <location>
        <begin position="11"/>
        <end position="453"/>
    </location>
</feature>
<accession>A0A914XIE3</accession>
<evidence type="ECO:0000256" key="5">
    <source>
        <dbReference type="ARBA" id="ARBA00023136"/>
    </source>
</evidence>
<organism evidence="8 9">
    <name type="scientific">Plectus sambesii</name>
    <dbReference type="NCBI Taxonomy" id="2011161"/>
    <lineage>
        <taxon>Eukaryota</taxon>
        <taxon>Metazoa</taxon>
        <taxon>Ecdysozoa</taxon>
        <taxon>Nematoda</taxon>
        <taxon>Chromadorea</taxon>
        <taxon>Plectida</taxon>
        <taxon>Plectina</taxon>
        <taxon>Plectoidea</taxon>
        <taxon>Plectidae</taxon>
        <taxon>Plectus</taxon>
    </lineage>
</organism>
<dbReference type="PANTHER" id="PTHR23503">
    <property type="entry name" value="SOLUTE CARRIER FAMILY 2"/>
    <property type="match status" value="1"/>
</dbReference>
<feature type="transmembrane region" description="Helical" evidence="6">
    <location>
        <begin position="427"/>
        <end position="448"/>
    </location>
</feature>
<dbReference type="Pfam" id="PF00083">
    <property type="entry name" value="Sugar_tr"/>
    <property type="match status" value="1"/>
</dbReference>
<dbReference type="InterPro" id="IPR005828">
    <property type="entry name" value="MFS_sugar_transport-like"/>
</dbReference>
<reference evidence="9" key="1">
    <citation type="submission" date="2022-11" db="UniProtKB">
        <authorList>
            <consortium name="WormBaseParasite"/>
        </authorList>
    </citation>
    <scope>IDENTIFICATION</scope>
</reference>
<dbReference type="WBParaSite" id="PSAMB.scaffold792size41295.g8926.t1">
    <property type="protein sequence ID" value="PSAMB.scaffold792size41295.g8926.t1"/>
    <property type="gene ID" value="PSAMB.scaffold792size41295.g8926"/>
</dbReference>
<evidence type="ECO:0000256" key="6">
    <source>
        <dbReference type="SAM" id="Phobius"/>
    </source>
</evidence>
<keyword evidence="5 6" id="KW-0472">Membrane</keyword>
<dbReference type="AlphaFoldDB" id="A0A914XIE3"/>
<keyword evidence="2" id="KW-0813">Transport</keyword>
<dbReference type="InterPro" id="IPR045263">
    <property type="entry name" value="GLUT"/>
</dbReference>
<feature type="transmembrane region" description="Helical" evidence="6">
    <location>
        <begin position="398"/>
        <end position="421"/>
    </location>
</feature>
<comment type="subcellular location">
    <subcellularLocation>
        <location evidence="1">Membrane</location>
        <topology evidence="1">Multi-pass membrane protein</topology>
    </subcellularLocation>
</comment>
<feature type="transmembrane region" description="Helical" evidence="6">
    <location>
        <begin position="48"/>
        <end position="71"/>
    </location>
</feature>
<evidence type="ECO:0000256" key="2">
    <source>
        <dbReference type="ARBA" id="ARBA00022448"/>
    </source>
</evidence>
<dbReference type="SUPFAM" id="SSF103473">
    <property type="entry name" value="MFS general substrate transporter"/>
    <property type="match status" value="1"/>
</dbReference>
<evidence type="ECO:0000313" key="8">
    <source>
        <dbReference type="Proteomes" id="UP000887566"/>
    </source>
</evidence>
<proteinExistence type="predicted"/>
<dbReference type="PANTHER" id="PTHR23503:SF8">
    <property type="entry name" value="FACILITATED GLUCOSE TRANSPORTER PROTEIN 1"/>
    <property type="match status" value="1"/>
</dbReference>
<dbReference type="Proteomes" id="UP000887566">
    <property type="component" value="Unplaced"/>
</dbReference>
<feature type="transmembrane region" description="Helical" evidence="6">
    <location>
        <begin position="152"/>
        <end position="171"/>
    </location>
</feature>
<sequence length="511" mass="55998">MKRSSFHLWVATTSTAFGAGFLIYSTYVTNNLQVVGEAWLNETYTHMYGIQPSTATISMLWASVIAAKEVGKIIGTFLIPYMAERFGRRGGLLLNSWIVFAGCLICLFGRQWAYQFIMLGRILLGISMICGFGLASLFLIEVAPLKSRGSSGSLIQIFRGLGGTIGMVLALPEVLGTRSLWSIALAVPMFPALLQFLVLLFCLESPRHLYITEGRTEDAAKAVEFYQGPDRVASAMNDLKKEKQQIGQKIDRAGLVDLLRSSDFWRPMLLTTLALTNRSLAGILPVQSYSTDMFVAAGLSHYAASHSTVVLGVCHLISAIAVTCTVEKWGRKPMLVAGNVGCLAALLLVALFSACSHVVWARYMAVLSLALFMLIYPIVASVSNIVASEICHQRYRSYAFTVGLLVYSIVGLASTYAYPLLKHSVGLAFSFIPFCLCLIVTIIIYIIWLPETRGKTFESVAFDRNEMKEPLLTPMGSNLESLGSAEAIFANHYPVHEADASDNSEDEINLL</sequence>
<name>A0A914XIE3_9BILA</name>
<dbReference type="PROSITE" id="PS50850">
    <property type="entry name" value="MFS"/>
    <property type="match status" value="1"/>
</dbReference>
<evidence type="ECO:0000256" key="3">
    <source>
        <dbReference type="ARBA" id="ARBA00022692"/>
    </source>
</evidence>
<feature type="transmembrane region" description="Helical" evidence="6">
    <location>
        <begin position="7"/>
        <end position="28"/>
    </location>
</feature>
<feature type="transmembrane region" description="Helical" evidence="6">
    <location>
        <begin position="119"/>
        <end position="140"/>
    </location>
</feature>
<evidence type="ECO:0000256" key="4">
    <source>
        <dbReference type="ARBA" id="ARBA00022989"/>
    </source>
</evidence>
<evidence type="ECO:0000259" key="7">
    <source>
        <dbReference type="PROSITE" id="PS50850"/>
    </source>
</evidence>